<evidence type="ECO:0000313" key="1">
    <source>
        <dbReference type="EMBL" id="GAN63344.1"/>
    </source>
</evidence>
<sequence>MTAENHDFLPLTEALAELNKDILGKDSGAACYAASTAYARAAMGAIPVQKFGRTYFVRRADIPLIASRLPLGRRRHTHPAA</sequence>
<dbReference type="AlphaFoldDB" id="A0A6N3T8H2"/>
<keyword evidence="3" id="KW-1185">Reference proteome</keyword>
<organism evidence="2 4">
    <name type="scientific">Acetobacter indonesiensis</name>
    <dbReference type="NCBI Taxonomy" id="104101"/>
    <lineage>
        <taxon>Bacteria</taxon>
        <taxon>Pseudomonadati</taxon>
        <taxon>Pseudomonadota</taxon>
        <taxon>Alphaproteobacteria</taxon>
        <taxon>Acetobacterales</taxon>
        <taxon>Acetobacteraceae</taxon>
        <taxon>Acetobacter</taxon>
    </lineage>
</organism>
<comment type="caution">
    <text evidence="2">The sequence shown here is derived from an EMBL/GenBank/DDBJ whole genome shotgun (WGS) entry which is preliminary data.</text>
</comment>
<evidence type="ECO:0000313" key="4">
    <source>
        <dbReference type="Proteomes" id="UP000321104"/>
    </source>
</evidence>
<proteinExistence type="predicted"/>
<evidence type="ECO:0000313" key="3">
    <source>
        <dbReference type="Proteomes" id="UP000032673"/>
    </source>
</evidence>
<dbReference type="RefSeq" id="WP_048845861.1">
    <property type="nucleotide sequence ID" value="NZ_BAMW01000025.1"/>
</dbReference>
<dbReference type="EMBL" id="BJXQ01000034">
    <property type="protein sequence ID" value="GEN04865.1"/>
    <property type="molecule type" value="Genomic_DNA"/>
</dbReference>
<reference evidence="2 4" key="2">
    <citation type="submission" date="2019-07" db="EMBL/GenBank/DDBJ databases">
        <title>Whole genome shotgun sequence of Acetobacter indonesiensis NBRC 16471.</title>
        <authorList>
            <person name="Hosoyama A."/>
            <person name="Uohara A."/>
            <person name="Ohji S."/>
            <person name="Ichikawa N."/>
        </authorList>
    </citation>
    <scope>NUCLEOTIDE SEQUENCE [LARGE SCALE GENOMIC DNA]</scope>
    <source>
        <strain evidence="2 4">NBRC 16471</strain>
    </source>
</reference>
<dbReference type="Proteomes" id="UP000032673">
    <property type="component" value="Unassembled WGS sequence"/>
</dbReference>
<dbReference type="Proteomes" id="UP000321104">
    <property type="component" value="Unassembled WGS sequence"/>
</dbReference>
<dbReference type="EMBL" id="BAMW01000025">
    <property type="protein sequence ID" value="GAN63344.1"/>
    <property type="molecule type" value="Genomic_DNA"/>
</dbReference>
<protein>
    <submittedName>
        <fullName evidence="2">Uncharacterized protein</fullName>
    </submittedName>
</protein>
<evidence type="ECO:0000313" key="2">
    <source>
        <dbReference type="EMBL" id="GEN04865.1"/>
    </source>
</evidence>
<name>A0A6N3T8H2_9PROT</name>
<gene>
    <name evidence="1" type="ORF">Abin_025_005</name>
    <name evidence="2" type="ORF">AIN02nite_28900</name>
</gene>
<accession>A0A6N3T8H2</accession>
<reference evidence="1 3" key="1">
    <citation type="submission" date="2012-11" db="EMBL/GenBank/DDBJ databases">
        <title>Whole genome sequence of Acetobacter indonesiensis 5H-1.</title>
        <authorList>
            <person name="Azuma Y."/>
            <person name="Higashiura N."/>
            <person name="Hirakawa H."/>
            <person name="Matsushita K."/>
        </authorList>
    </citation>
    <scope>NUCLEOTIDE SEQUENCE [LARGE SCALE GENOMIC DNA]</scope>
    <source>
        <strain evidence="1 3">5H-1</strain>
    </source>
</reference>